<feature type="transmembrane region" description="Helical" evidence="1">
    <location>
        <begin position="101"/>
        <end position="118"/>
    </location>
</feature>
<dbReference type="Proteomes" id="UP000176424">
    <property type="component" value="Unassembled WGS sequence"/>
</dbReference>
<feature type="transmembrane region" description="Helical" evidence="1">
    <location>
        <begin position="76"/>
        <end position="95"/>
    </location>
</feature>
<gene>
    <name evidence="2" type="ORF">A2397_04115</name>
</gene>
<evidence type="ECO:0000313" key="3">
    <source>
        <dbReference type="Proteomes" id="UP000176424"/>
    </source>
</evidence>
<keyword evidence="1" id="KW-0812">Transmembrane</keyword>
<evidence type="ECO:0000256" key="1">
    <source>
        <dbReference type="SAM" id="Phobius"/>
    </source>
</evidence>
<proteinExistence type="predicted"/>
<feature type="transmembrane region" description="Helical" evidence="1">
    <location>
        <begin position="168"/>
        <end position="188"/>
    </location>
</feature>
<feature type="transmembrane region" description="Helical" evidence="1">
    <location>
        <begin position="278"/>
        <end position="297"/>
    </location>
</feature>
<dbReference type="EMBL" id="MEXR01000052">
    <property type="protein sequence ID" value="OGD08716.1"/>
    <property type="molecule type" value="Genomic_DNA"/>
</dbReference>
<feature type="transmembrane region" description="Helical" evidence="1">
    <location>
        <begin position="303"/>
        <end position="320"/>
    </location>
</feature>
<feature type="transmembrane region" description="Helical" evidence="1">
    <location>
        <begin position="351"/>
        <end position="372"/>
    </location>
</feature>
<feature type="transmembrane region" description="Helical" evidence="1">
    <location>
        <begin position="6"/>
        <end position="28"/>
    </location>
</feature>
<organism evidence="2 3">
    <name type="scientific">Candidatus Amesbacteria bacterium RIFOXYB1_FULL_44_23</name>
    <dbReference type="NCBI Taxonomy" id="1797263"/>
    <lineage>
        <taxon>Bacteria</taxon>
        <taxon>Candidatus Amesiibacteriota</taxon>
    </lineage>
</organism>
<accession>A0A1F4ZSC5</accession>
<reference evidence="2 3" key="1">
    <citation type="journal article" date="2016" name="Nat. Commun.">
        <title>Thousands of microbial genomes shed light on interconnected biogeochemical processes in an aquifer system.</title>
        <authorList>
            <person name="Anantharaman K."/>
            <person name="Brown C.T."/>
            <person name="Hug L.A."/>
            <person name="Sharon I."/>
            <person name="Castelle C.J."/>
            <person name="Probst A.J."/>
            <person name="Thomas B.C."/>
            <person name="Singh A."/>
            <person name="Wilkins M.J."/>
            <person name="Karaoz U."/>
            <person name="Brodie E.L."/>
            <person name="Williams K.H."/>
            <person name="Hubbard S.S."/>
            <person name="Banfield J.F."/>
        </authorList>
    </citation>
    <scope>NUCLEOTIDE SEQUENCE [LARGE SCALE GENOMIC DNA]</scope>
</reference>
<feature type="transmembrane region" description="Helical" evidence="1">
    <location>
        <begin position="327"/>
        <end position="345"/>
    </location>
</feature>
<evidence type="ECO:0000313" key="2">
    <source>
        <dbReference type="EMBL" id="OGD08716.1"/>
    </source>
</evidence>
<dbReference type="AlphaFoldDB" id="A0A1F4ZSC5"/>
<sequence>MGSRLGKVLLWTGVVILVGITILGRNFAPSETELVERYVAMGKLTNARIEPTYLAEAPYLMPIFGLWDLGLRLPNLLLAIPIACLGTGLLVMPWFWNLMVFNLPGLWSLFLGLAVLGTSRTIKEKRLRNVIIIFLLLFLSMSSFSGIFLSGILAFNLTLNKRIAGNKLSAFILGVFLIGFGIWVTGGFNSSRWFWKDMGLTESNLMFAVDQRAKFEYQLNNFNDVIPLKLKRISYNKLVFGYLAVGKHFSEMIDFEKWSYPGQADTTISKNLWSSKELSFLPFWVIPLALWGIYKGSKSNKEWAQMANLFLIWGVVASFFGKSGSFLINGTGLYLGLSMWAFLGIRTFNNYLKVPIIGLIIWSGLMNYAHFVGHEEYWRDNRPMAQLTMARMIENRPQATPGFVTTILGRSFLYYAWINKMEAGVFWNGVENSNTFDNIVFDHFDLNRKSNARKGIYVGLPGEFIGNKKDKNDNGFVPSELPGEYKLLESYITHDTVSFGNGDYIWKVEIK</sequence>
<comment type="caution">
    <text evidence="2">The sequence shown here is derived from an EMBL/GenBank/DDBJ whole genome shotgun (WGS) entry which is preliminary data.</text>
</comment>
<keyword evidence="1" id="KW-0472">Membrane</keyword>
<protein>
    <submittedName>
        <fullName evidence="2">Uncharacterized protein</fullName>
    </submittedName>
</protein>
<keyword evidence="1" id="KW-1133">Transmembrane helix</keyword>
<name>A0A1F4ZSC5_9BACT</name>
<feature type="transmembrane region" description="Helical" evidence="1">
    <location>
        <begin position="130"/>
        <end position="156"/>
    </location>
</feature>
<dbReference type="STRING" id="1797263.A2397_04115"/>